<proteinExistence type="predicted"/>
<reference evidence="2" key="1">
    <citation type="submission" date="2014-05" db="EMBL/GenBank/DDBJ databases">
        <authorList>
            <person name="Chronopoulou M."/>
        </authorList>
    </citation>
    <scope>NUCLEOTIDE SEQUENCE</scope>
    <source>
        <tissue evidence="2">Whole organism</tissue>
    </source>
</reference>
<organism evidence="2">
    <name type="scientific">Lepeophtheirus salmonis</name>
    <name type="common">Salmon louse</name>
    <name type="synonym">Caligus salmonis</name>
    <dbReference type="NCBI Taxonomy" id="72036"/>
    <lineage>
        <taxon>Eukaryota</taxon>
        <taxon>Metazoa</taxon>
        <taxon>Ecdysozoa</taxon>
        <taxon>Arthropoda</taxon>
        <taxon>Crustacea</taxon>
        <taxon>Multicrustacea</taxon>
        <taxon>Hexanauplia</taxon>
        <taxon>Copepoda</taxon>
        <taxon>Siphonostomatoida</taxon>
        <taxon>Caligidae</taxon>
        <taxon>Lepeophtheirus</taxon>
    </lineage>
</organism>
<keyword evidence="1" id="KW-0472">Membrane</keyword>
<accession>A0A0K2UCT0</accession>
<name>A0A0K2UCT0_LEPSM</name>
<feature type="non-terminal residue" evidence="2">
    <location>
        <position position="1"/>
    </location>
</feature>
<keyword evidence="1" id="KW-1133">Transmembrane helix</keyword>
<evidence type="ECO:0000256" key="1">
    <source>
        <dbReference type="SAM" id="Phobius"/>
    </source>
</evidence>
<dbReference type="EMBL" id="HACA01018401">
    <property type="protein sequence ID" value="CDW35762.1"/>
    <property type="molecule type" value="Transcribed_RNA"/>
</dbReference>
<keyword evidence="1" id="KW-0812">Transmembrane</keyword>
<dbReference type="AlphaFoldDB" id="A0A0K2UCT0"/>
<sequence>KNIKFEDCTHYVLATKKTAVLLAIGPVLIKFVNTRIGLLWKLKQLKLLSYYLLVTI</sequence>
<feature type="transmembrane region" description="Helical" evidence="1">
    <location>
        <begin position="20"/>
        <end position="40"/>
    </location>
</feature>
<evidence type="ECO:0000313" key="2">
    <source>
        <dbReference type="EMBL" id="CDW35762.1"/>
    </source>
</evidence>
<protein>
    <submittedName>
        <fullName evidence="2">Uncharacterized protein</fullName>
    </submittedName>
</protein>